<name>A0A0J9U933_DROSI</name>
<reference evidence="11" key="3">
    <citation type="submission" date="2015-04" db="EMBL/GenBank/DDBJ databases">
        <authorList>
            <consortium name="FlyBase"/>
        </authorList>
    </citation>
    <scope>NUCLEOTIDE SEQUENCE</scope>
    <source>
        <strain evidence="11">W501</strain>
    </source>
</reference>
<gene>
    <name evidence="11" type="primary">Dsim\GD28161</name>
    <name evidence="11" type="ORF">Dsimw501_GD28161</name>
</gene>
<evidence type="ECO:0000256" key="9">
    <source>
        <dbReference type="ARBA" id="ARBA00023274"/>
    </source>
</evidence>
<keyword evidence="6 10" id="KW-0862">Zinc</keyword>
<dbReference type="SUPFAM" id="SSF57829">
    <property type="entry name" value="Zn-binding ribosomal proteins"/>
    <property type="match status" value="1"/>
</dbReference>
<dbReference type="Proteomes" id="UP000035880">
    <property type="component" value="Chromosome 2R"/>
</dbReference>
<accession>A0A0J9U933</accession>
<dbReference type="InterPro" id="IPR018267">
    <property type="entry name" value="Ribosomal_eL37_CS"/>
</dbReference>
<dbReference type="AlphaFoldDB" id="A0A0J9U933"/>
<protein>
    <recommendedName>
        <fullName evidence="10">Ribosomal protein L37</fullName>
    </recommendedName>
</protein>
<dbReference type="PANTHER" id="PTHR10768">
    <property type="entry name" value="60S RIBOSOMAL PROTEIN L37"/>
    <property type="match status" value="1"/>
</dbReference>
<reference evidence="11" key="2">
    <citation type="submission" date="2014-06" db="EMBL/GenBank/DDBJ databases">
        <authorList>
            <person name="Hu T."/>
            <person name="Eisen M.B."/>
            <person name="Thornton K.R."/>
            <person name="Andolfatto P."/>
        </authorList>
    </citation>
    <scope>NUCLEOTIDE SEQUENCE</scope>
    <source>
        <strain evidence="11">W501</strain>
    </source>
</reference>
<dbReference type="GO" id="GO:0003735">
    <property type="term" value="F:structural constituent of ribosome"/>
    <property type="evidence" value="ECO:0007669"/>
    <property type="project" value="InterPro"/>
</dbReference>
<dbReference type="Gene3D" id="2.20.25.30">
    <property type="match status" value="1"/>
</dbReference>
<comment type="function">
    <text evidence="10">Component of the large ribosomal subunit. The ribosome is a large ribonucleoprotein complex responsible for the synthesis of proteins in the cell.</text>
</comment>
<keyword evidence="4 10" id="KW-0699">rRNA-binding</keyword>
<keyword evidence="8 10" id="KW-0689">Ribosomal protein</keyword>
<dbReference type="InterPro" id="IPR011332">
    <property type="entry name" value="Ribosomal_zn-bd"/>
</dbReference>
<evidence type="ECO:0000256" key="1">
    <source>
        <dbReference type="ARBA" id="ARBA00003058"/>
    </source>
</evidence>
<comment type="similarity">
    <text evidence="2 10">Belongs to the eukaryotic ribosomal protein eL37 family.</text>
</comment>
<evidence type="ECO:0000256" key="6">
    <source>
        <dbReference type="ARBA" id="ARBA00022833"/>
    </source>
</evidence>
<dbReference type="KEGG" id="dsi:Dsimw501_GD28161"/>
<dbReference type="EMBL" id="CM002911">
    <property type="protein sequence ID" value="KMY95965.1"/>
    <property type="molecule type" value="Genomic_DNA"/>
</dbReference>
<reference evidence="11" key="1">
    <citation type="journal article" date="2013" name="Genome Res.">
        <title>A second-generation assembly of the Drosophila simulans genome provides new insights into patterns of lineage-specific divergence.</title>
        <authorList>
            <person name="Hu T.T."/>
            <person name="Eisen M.B."/>
            <person name="Thornton K.R."/>
            <person name="Andolfatto P."/>
        </authorList>
    </citation>
    <scope>NUCLEOTIDE SEQUENCE [LARGE SCALE GENOMIC DNA]</scope>
    <source>
        <strain evidence="11">W501</strain>
    </source>
</reference>
<keyword evidence="7 10" id="KW-0694">RNA-binding</keyword>
<dbReference type="GO" id="GO:0019843">
    <property type="term" value="F:rRNA binding"/>
    <property type="evidence" value="ECO:0007669"/>
    <property type="project" value="UniProtKB-KW"/>
</dbReference>
<evidence type="ECO:0000256" key="5">
    <source>
        <dbReference type="ARBA" id="ARBA00022771"/>
    </source>
</evidence>
<dbReference type="Bgee" id="FBgn0269451">
    <property type="expression patterns" value="Expressed in embryo and 3 other cell types or tissues"/>
</dbReference>
<evidence type="ECO:0000313" key="11">
    <source>
        <dbReference type="EMBL" id="KMY95965.1"/>
    </source>
</evidence>
<evidence type="ECO:0000256" key="8">
    <source>
        <dbReference type="ARBA" id="ARBA00022980"/>
    </source>
</evidence>
<keyword evidence="3 10" id="KW-0479">Metal-binding</keyword>
<dbReference type="InterPro" id="IPR011331">
    <property type="entry name" value="Ribosomal_eL37/eL43"/>
</dbReference>
<proteinExistence type="inferred from homology"/>
<evidence type="ECO:0000256" key="2">
    <source>
        <dbReference type="ARBA" id="ARBA00009805"/>
    </source>
</evidence>
<dbReference type="FunFam" id="2.20.25.30:FF:000001">
    <property type="entry name" value="Ribosomal protein L37"/>
    <property type="match status" value="1"/>
</dbReference>
<keyword evidence="9 10" id="KW-0687">Ribonucleoprotein</keyword>
<comment type="function">
    <text evidence="1">Binds to the 23S rRNA.</text>
</comment>
<dbReference type="OrthoDB" id="10259236at2759"/>
<dbReference type="GO" id="GO:0022625">
    <property type="term" value="C:cytosolic large ribosomal subunit"/>
    <property type="evidence" value="ECO:0007669"/>
    <property type="project" value="TreeGrafter"/>
</dbReference>
<evidence type="ECO:0000256" key="4">
    <source>
        <dbReference type="ARBA" id="ARBA00022730"/>
    </source>
</evidence>
<keyword evidence="5" id="KW-0863">Zinc-finger</keyword>
<dbReference type="GO" id="GO:0002181">
    <property type="term" value="P:cytoplasmic translation"/>
    <property type="evidence" value="ECO:0007669"/>
    <property type="project" value="UniProtKB-ARBA"/>
</dbReference>
<evidence type="ECO:0000256" key="7">
    <source>
        <dbReference type="ARBA" id="ARBA00022884"/>
    </source>
</evidence>
<dbReference type="PROSITE" id="PS01077">
    <property type="entry name" value="RIBOSOMAL_L37E"/>
    <property type="match status" value="1"/>
</dbReference>
<evidence type="ECO:0000256" key="10">
    <source>
        <dbReference type="RuleBase" id="RU000576"/>
    </source>
</evidence>
<dbReference type="InterPro" id="IPR001569">
    <property type="entry name" value="Ribosomal_eL37"/>
</dbReference>
<evidence type="ECO:0000256" key="3">
    <source>
        <dbReference type="ARBA" id="ARBA00022723"/>
    </source>
</evidence>
<dbReference type="PANTHER" id="PTHR10768:SF0">
    <property type="entry name" value="RIBOSOMAL PROTEIN L37"/>
    <property type="match status" value="1"/>
</dbReference>
<sequence length="89" mass="10251">MTKGTTSFGKRHNKTHTICRRCGNSSYHLQKSRCSQCGYPAAKTRSFNWSRKAKGRKAQGTGRMRYLKNLRRRFRNGLREGGATKKRAN</sequence>
<dbReference type="Pfam" id="PF01907">
    <property type="entry name" value="Ribosomal_L37e"/>
    <property type="match status" value="1"/>
</dbReference>
<dbReference type="GO" id="GO:0008270">
    <property type="term" value="F:zinc ion binding"/>
    <property type="evidence" value="ECO:0007669"/>
    <property type="project" value="UniProtKB-KW"/>
</dbReference>
<organism evidence="11">
    <name type="scientific">Drosophila simulans</name>
    <name type="common">Fruit fly</name>
    <dbReference type="NCBI Taxonomy" id="7240"/>
    <lineage>
        <taxon>Eukaryota</taxon>
        <taxon>Metazoa</taxon>
        <taxon>Ecdysozoa</taxon>
        <taxon>Arthropoda</taxon>
        <taxon>Hexapoda</taxon>
        <taxon>Insecta</taxon>
        <taxon>Pterygota</taxon>
        <taxon>Neoptera</taxon>
        <taxon>Endopterygota</taxon>
        <taxon>Diptera</taxon>
        <taxon>Brachycera</taxon>
        <taxon>Muscomorpha</taxon>
        <taxon>Ephydroidea</taxon>
        <taxon>Drosophilidae</taxon>
        <taxon>Drosophila</taxon>
        <taxon>Sophophora</taxon>
    </lineage>
</organism>